<dbReference type="Proteomes" id="UP000182278">
    <property type="component" value="Unassembled WGS sequence"/>
</dbReference>
<comment type="caution">
    <text evidence="2">The sequence shown here is derived from an EMBL/GenBank/DDBJ whole genome shotgun (WGS) entry which is preliminary data.</text>
</comment>
<protein>
    <recommendedName>
        <fullName evidence="1">Uroporphyrinogen decarboxylase (URO-D) domain-containing protein</fullName>
    </recommendedName>
</protein>
<evidence type="ECO:0000259" key="1">
    <source>
        <dbReference type="Pfam" id="PF01208"/>
    </source>
</evidence>
<dbReference type="GO" id="GO:0006779">
    <property type="term" value="P:porphyrin-containing compound biosynthetic process"/>
    <property type="evidence" value="ECO:0007669"/>
    <property type="project" value="InterPro"/>
</dbReference>
<dbReference type="Pfam" id="PF01208">
    <property type="entry name" value="URO-D"/>
    <property type="match status" value="1"/>
</dbReference>
<dbReference type="STRING" id="1817893.AUJ66_00105"/>
<dbReference type="PANTHER" id="PTHR47099">
    <property type="entry name" value="METHYLCOBAMIDE:COM METHYLTRANSFERASE MTBA"/>
    <property type="match status" value="1"/>
</dbReference>
<feature type="domain" description="Uroporphyrinogen decarboxylase (URO-D)" evidence="1">
    <location>
        <begin position="149"/>
        <end position="347"/>
    </location>
</feature>
<name>A0A1J4SJP1_9BACT</name>
<proteinExistence type="predicted"/>
<dbReference type="AlphaFoldDB" id="A0A1J4SJP1"/>
<accession>A0A1J4SJP1</accession>
<sequence>MNHKERVLVTIAHRKPDRVPVDYWATKDVDRKLLAHFGIQGRDKLLEKLGVDLRYIFPRYTGPQLRTFSDGSTEDIWQVRRKRIKTGDAIYEEVSHSPLGDAGSIADLEKFNWPNPGWFDYSEINILCNKYRDYAIVVCDERTNRTTVLHEGIYLRGMEKMMTDLALNPDFVQVMFDRISEFYLEINRRIFEISEGKVDILLIGDDLGTQNGLLISSQMLQKFVFPYLKKYTRLCHDYNIKAMFHSCGSIREVIPDLIEIGIDILNPIQVQAKGMVPAELKQKFGRQLCFHGAVDVQQTMPRGTTKDVHREVSERIEVLGKDGGYILAPTHNFQVDVPVENILAFYQETGSLK</sequence>
<dbReference type="PANTHER" id="PTHR47099:SF1">
    <property type="entry name" value="METHYLCOBAMIDE:COM METHYLTRANSFERASE MTBA"/>
    <property type="match status" value="1"/>
</dbReference>
<dbReference type="InterPro" id="IPR038071">
    <property type="entry name" value="UROD/MetE-like_sf"/>
</dbReference>
<reference evidence="2 3" key="1">
    <citation type="journal article" date="2016" name="Environ. Microbiol.">
        <title>Genomic resolution of a cold subsurface aquifer community provides metabolic insights for novel microbes adapted to high CO concentrations.</title>
        <authorList>
            <person name="Probst A.J."/>
            <person name="Castelle C.J."/>
            <person name="Singh A."/>
            <person name="Brown C.T."/>
            <person name="Anantharaman K."/>
            <person name="Sharon I."/>
            <person name="Hug L.A."/>
            <person name="Burstein D."/>
            <person name="Emerson J.B."/>
            <person name="Thomas B.C."/>
            <person name="Banfield J.F."/>
        </authorList>
    </citation>
    <scope>NUCLEOTIDE SEQUENCE [LARGE SCALE GENOMIC DNA]</scope>
    <source>
        <strain evidence="2">CG1_02_38_46</strain>
    </source>
</reference>
<evidence type="ECO:0000313" key="3">
    <source>
        <dbReference type="Proteomes" id="UP000182278"/>
    </source>
</evidence>
<dbReference type="Gene3D" id="3.20.20.210">
    <property type="match status" value="1"/>
</dbReference>
<gene>
    <name evidence="2" type="ORF">AUJ66_00105</name>
</gene>
<evidence type="ECO:0000313" key="2">
    <source>
        <dbReference type="EMBL" id="OIN98860.1"/>
    </source>
</evidence>
<dbReference type="SUPFAM" id="SSF51726">
    <property type="entry name" value="UROD/MetE-like"/>
    <property type="match status" value="1"/>
</dbReference>
<dbReference type="InterPro" id="IPR052024">
    <property type="entry name" value="Methanogen_methyltrans"/>
</dbReference>
<organism evidence="2 3">
    <name type="scientific">Candidatus Desantisbacteria bacterium CG1_02_38_46</name>
    <dbReference type="NCBI Taxonomy" id="1817893"/>
    <lineage>
        <taxon>Bacteria</taxon>
        <taxon>Candidatus Desantisiibacteriota</taxon>
    </lineage>
</organism>
<dbReference type="InterPro" id="IPR000257">
    <property type="entry name" value="Uroporphyrinogen_deCOase"/>
</dbReference>
<dbReference type="GO" id="GO:0004853">
    <property type="term" value="F:uroporphyrinogen decarboxylase activity"/>
    <property type="evidence" value="ECO:0007669"/>
    <property type="project" value="InterPro"/>
</dbReference>
<dbReference type="EMBL" id="MNUO01000002">
    <property type="protein sequence ID" value="OIN98860.1"/>
    <property type="molecule type" value="Genomic_DNA"/>
</dbReference>